<evidence type="ECO:0000313" key="2">
    <source>
        <dbReference type="EMBL" id="BCJ93578.1"/>
    </source>
</evidence>
<dbReference type="AlphaFoldDB" id="A0A6S6R3F8"/>
<reference evidence="2 3" key="1">
    <citation type="journal article" date="2016" name="Int. J. Syst. Evol. Microbiol.">
        <title>Descriptions of Anaerotaenia torta gen. nov., sp. nov. and Anaerocolumna cellulosilytica gen. nov., sp. nov. isolated from a methanogenic reactor of cattle waste.</title>
        <authorList>
            <person name="Uek A."/>
            <person name="Ohtaki Y."/>
            <person name="Kaku N."/>
            <person name="Ueki K."/>
        </authorList>
    </citation>
    <scope>NUCLEOTIDE SEQUENCE [LARGE SCALE GENOMIC DNA]</scope>
    <source>
        <strain evidence="2 3">SN021</strain>
    </source>
</reference>
<dbReference type="Proteomes" id="UP000515561">
    <property type="component" value="Chromosome"/>
</dbReference>
<dbReference type="KEGG" id="acel:acsn021_11470"/>
<gene>
    <name evidence="2" type="ORF">acsn021_11470</name>
</gene>
<feature type="compositionally biased region" description="Gly residues" evidence="1">
    <location>
        <begin position="483"/>
        <end position="494"/>
    </location>
</feature>
<proteinExistence type="predicted"/>
<sequence length="630" mass="70102">MDWTFPINNGGQFHGIGDSGIDLFKGDPIKGLTREICQNSIDARVNDKMAVRVEFKSFEVDAGKLPQRHHFLEYYKQAYKFCNEQKFAKATKYFERTIPILEKPKIQMLRISDFNTSGLIGAEVAATNFTSPWFRLVRSVGSSDKTEGSIGAFGSGKQACFSCSDIQTVFYSTLDKHGVAAHQGVSKLICFMDSKGNLHSDVGYYSKENSMPIDEQFDIDEEFKRNEPGTDVYVTSFKSSNMDWKKELIVAVLDGFFYAVKEGHLIVEIDDILIDSAHISDLITTYKDDVSDKTYDYYHILTDPDCVKRNFSYIEENDVEIRMLMKQDLHRRIAIIRFPGMKVFDKGNISATVPFAGVCIIKGKKISKLLGGLENIQHNAWELSRYRDEPEIQVDAESKMKKIYGDIKKLFNELKGQDTEGEIDPEIGDCIPDPMSEKEETQETINDEVSVIIDKKSNLVKPSGDIEISDDDGLVEMDDDGSDGGTRGGLGIHIGTGHITPDPGPGSGSGSKPGNTSDPNPPTEESKAKIKAKKIPASIRYTVEDIGAGKYEIYITPKVDIEEGQVLIFMAAETDKYKADIRSAEADGINLKITENAIKGIALAKNVKTTLQVEFDYSDICSLEVAVYGH</sequence>
<protein>
    <submittedName>
        <fullName evidence="2">Uncharacterized protein</fullName>
    </submittedName>
</protein>
<dbReference type="EMBL" id="AP023367">
    <property type="protein sequence ID" value="BCJ93578.1"/>
    <property type="molecule type" value="Genomic_DNA"/>
</dbReference>
<feature type="region of interest" description="Disordered" evidence="1">
    <location>
        <begin position="461"/>
        <end position="531"/>
    </location>
</feature>
<accession>A0A6S6R3F8</accession>
<keyword evidence="3" id="KW-1185">Reference proteome</keyword>
<organism evidence="2 3">
    <name type="scientific">Anaerocolumna cellulosilytica</name>
    <dbReference type="NCBI Taxonomy" id="433286"/>
    <lineage>
        <taxon>Bacteria</taxon>
        <taxon>Bacillati</taxon>
        <taxon>Bacillota</taxon>
        <taxon>Clostridia</taxon>
        <taxon>Lachnospirales</taxon>
        <taxon>Lachnospiraceae</taxon>
        <taxon>Anaerocolumna</taxon>
    </lineage>
</organism>
<evidence type="ECO:0000256" key="1">
    <source>
        <dbReference type="SAM" id="MobiDB-lite"/>
    </source>
</evidence>
<evidence type="ECO:0000313" key="3">
    <source>
        <dbReference type="Proteomes" id="UP000515561"/>
    </source>
</evidence>
<name>A0A6S6R3F8_9FIRM</name>
<feature type="compositionally biased region" description="Acidic residues" evidence="1">
    <location>
        <begin position="467"/>
        <end position="482"/>
    </location>
</feature>
<dbReference type="RefSeq" id="WP_184090950.1">
    <property type="nucleotide sequence ID" value="NZ_AP023367.1"/>
</dbReference>